<dbReference type="EMBL" id="JADLZT010000005">
    <property type="protein sequence ID" value="MBF6024446.1"/>
    <property type="molecule type" value="Genomic_DNA"/>
</dbReference>
<dbReference type="InterPro" id="IPR004606">
    <property type="entry name" value="Mop_domain"/>
</dbReference>
<evidence type="ECO:0000259" key="7">
    <source>
        <dbReference type="PROSITE" id="PS51866"/>
    </source>
</evidence>
<feature type="domain" description="Mop" evidence="7">
    <location>
        <begin position="200"/>
        <end position="266"/>
    </location>
</feature>
<dbReference type="PIRSF" id="PIRSF005763">
    <property type="entry name" value="Txn_reg_ModE"/>
    <property type="match status" value="1"/>
</dbReference>
<keyword evidence="9" id="KW-1185">Reference proteome</keyword>
<evidence type="ECO:0000256" key="4">
    <source>
        <dbReference type="ARBA" id="ARBA00022737"/>
    </source>
</evidence>
<evidence type="ECO:0000313" key="8">
    <source>
        <dbReference type="EMBL" id="MBF6024446.1"/>
    </source>
</evidence>
<dbReference type="InterPro" id="IPR051815">
    <property type="entry name" value="Molybdate_resp_trans_reg"/>
</dbReference>
<feature type="compositionally biased region" description="Polar residues" evidence="6">
    <location>
        <begin position="1"/>
        <end position="14"/>
    </location>
</feature>
<keyword evidence="2 5" id="KW-0813">Transport</keyword>
<dbReference type="InterPro" id="IPR005116">
    <property type="entry name" value="Transp-assoc_OB_typ1"/>
</dbReference>
<dbReference type="NCBIfam" id="TIGR00638">
    <property type="entry name" value="Mop"/>
    <property type="match status" value="2"/>
</dbReference>
<dbReference type="Gene3D" id="1.10.10.10">
    <property type="entry name" value="Winged helix-like DNA-binding domain superfamily/Winged helix DNA-binding domain"/>
    <property type="match status" value="1"/>
</dbReference>
<organism evidence="8 9">
    <name type="scientific">Lysobacter niastensis</name>
    <dbReference type="NCBI Taxonomy" id="380629"/>
    <lineage>
        <taxon>Bacteria</taxon>
        <taxon>Pseudomonadati</taxon>
        <taxon>Pseudomonadota</taxon>
        <taxon>Gammaproteobacteria</taxon>
        <taxon>Lysobacterales</taxon>
        <taxon>Lysobacteraceae</taxon>
        <taxon>Lysobacter</taxon>
    </lineage>
</organism>
<proteinExistence type="inferred from homology"/>
<feature type="domain" description="Mop" evidence="7">
    <location>
        <begin position="128"/>
        <end position="194"/>
    </location>
</feature>
<dbReference type="InterPro" id="IPR008995">
    <property type="entry name" value="Mo/tungstate-bd_C_term_dom"/>
</dbReference>
<dbReference type="SUPFAM" id="SSF50331">
    <property type="entry name" value="MOP-like"/>
    <property type="match status" value="2"/>
</dbReference>
<evidence type="ECO:0000313" key="9">
    <source>
        <dbReference type="Proteomes" id="UP001429984"/>
    </source>
</evidence>
<dbReference type="Pfam" id="PF03459">
    <property type="entry name" value="TOBE"/>
    <property type="match status" value="2"/>
</dbReference>
<dbReference type="SUPFAM" id="SSF46785">
    <property type="entry name" value="Winged helix' DNA-binding domain"/>
    <property type="match status" value="1"/>
</dbReference>
<evidence type="ECO:0000256" key="5">
    <source>
        <dbReference type="PIRNR" id="PIRNR005763"/>
    </source>
</evidence>
<feature type="region of interest" description="Disordered" evidence="6">
    <location>
        <begin position="1"/>
        <end position="20"/>
    </location>
</feature>
<dbReference type="InterPro" id="IPR016462">
    <property type="entry name" value="ModE"/>
</dbReference>
<accession>A0ABS0B635</accession>
<dbReference type="InterPro" id="IPR036388">
    <property type="entry name" value="WH-like_DNA-bd_sf"/>
</dbReference>
<dbReference type="InterPro" id="IPR036390">
    <property type="entry name" value="WH_DNA-bd_sf"/>
</dbReference>
<keyword evidence="4" id="KW-0677">Repeat</keyword>
<dbReference type="PANTHER" id="PTHR30432">
    <property type="entry name" value="TRANSCRIPTIONAL REGULATOR MODE"/>
    <property type="match status" value="1"/>
</dbReference>
<evidence type="ECO:0000256" key="1">
    <source>
        <dbReference type="ARBA" id="ARBA00008110"/>
    </source>
</evidence>
<gene>
    <name evidence="8" type="ORF">IU514_10440</name>
</gene>
<dbReference type="PANTHER" id="PTHR30432:SF1">
    <property type="entry name" value="DNA-BINDING TRANSCRIPTIONAL DUAL REGULATOR MODE"/>
    <property type="match status" value="1"/>
</dbReference>
<comment type="caution">
    <text evidence="8">The sequence shown here is derived from an EMBL/GenBank/DDBJ whole genome shotgun (WGS) entry which is preliminary data.</text>
</comment>
<comment type="similarity">
    <text evidence="1 5">Belongs to the ModE family.</text>
</comment>
<dbReference type="Pfam" id="PF00126">
    <property type="entry name" value="HTH_1"/>
    <property type="match status" value="1"/>
</dbReference>
<name>A0ABS0B635_9GAMM</name>
<dbReference type="Proteomes" id="UP001429984">
    <property type="component" value="Unassembled WGS sequence"/>
</dbReference>
<dbReference type="InterPro" id="IPR000847">
    <property type="entry name" value="LysR_HTH_N"/>
</dbReference>
<sequence>MTASRMRISSSLTVEGSHGSFGSRRWMELLAAIGTEQSIAAAAREVGLSYKAAWDAVDAMNNLSDAPLVERLVGGKGGGGTRLTPDGERLVATYRAVEAENARFIEQLNTRIANASHDLNLIGRFAVLTSARNQLSGRVTRIATGAVNDEVELELSGGGRIVAIITHESLERMGLTVGGHAIALIKAPSVIVATNLDGVRLSARNQLAGNVIRVVPGAVNTEVVIALAGGNSIAAIITNTSARHLGLAEGAPATVLFKASSVILAVTP</sequence>
<dbReference type="PROSITE" id="PS51866">
    <property type="entry name" value="MOP"/>
    <property type="match status" value="2"/>
</dbReference>
<keyword evidence="3 5" id="KW-0500">Molybdenum</keyword>
<dbReference type="Gene3D" id="2.40.50.100">
    <property type="match status" value="2"/>
</dbReference>
<reference evidence="8 9" key="1">
    <citation type="submission" date="2020-11" db="EMBL/GenBank/DDBJ databases">
        <title>Draft Genome Sequence and Secondary Metabolite Biosynthetic Potential of the Lysobacter niastensis Type strain DSM 18481.</title>
        <authorList>
            <person name="Turrini P."/>
            <person name="Artuso I."/>
            <person name="Tescari M."/>
            <person name="Lugli G.A."/>
            <person name="Frangipani E."/>
            <person name="Ventura M."/>
            <person name="Visca P."/>
        </authorList>
    </citation>
    <scope>NUCLEOTIDE SEQUENCE [LARGE SCALE GENOMIC DNA]</scope>
    <source>
        <strain evidence="8 9">DSM 18481</strain>
    </source>
</reference>
<evidence type="ECO:0000256" key="3">
    <source>
        <dbReference type="ARBA" id="ARBA00022505"/>
    </source>
</evidence>
<protein>
    <submittedName>
        <fullName evidence="8">TOBE domain-containing protein</fullName>
    </submittedName>
</protein>
<evidence type="ECO:0000256" key="6">
    <source>
        <dbReference type="SAM" id="MobiDB-lite"/>
    </source>
</evidence>
<evidence type="ECO:0000256" key="2">
    <source>
        <dbReference type="ARBA" id="ARBA00022448"/>
    </source>
</evidence>